<dbReference type="GO" id="GO:0051301">
    <property type="term" value="P:cell division"/>
    <property type="evidence" value="ECO:0007669"/>
    <property type="project" value="UniProtKB-KW"/>
</dbReference>
<keyword evidence="2" id="KW-0132">Cell division</keyword>
<feature type="transmembrane region" description="Helical" evidence="1">
    <location>
        <begin position="7"/>
        <end position="28"/>
    </location>
</feature>
<evidence type="ECO:0000256" key="1">
    <source>
        <dbReference type="SAM" id="Phobius"/>
    </source>
</evidence>
<sequence length="53" mass="6491">MSLLWMTIFLIFLVTVVTYLNLYCLFLFSTLQHFLLLLYVAYLQRISWRLIDQ</sequence>
<dbReference type="EMBL" id="GGEC01049695">
    <property type="protein sequence ID" value="MBX30179.1"/>
    <property type="molecule type" value="Transcribed_RNA"/>
</dbReference>
<keyword evidence="1" id="KW-0472">Membrane</keyword>
<organism evidence="2">
    <name type="scientific">Rhizophora mucronata</name>
    <name type="common">Asiatic mangrove</name>
    <dbReference type="NCBI Taxonomy" id="61149"/>
    <lineage>
        <taxon>Eukaryota</taxon>
        <taxon>Viridiplantae</taxon>
        <taxon>Streptophyta</taxon>
        <taxon>Embryophyta</taxon>
        <taxon>Tracheophyta</taxon>
        <taxon>Spermatophyta</taxon>
        <taxon>Magnoliopsida</taxon>
        <taxon>eudicotyledons</taxon>
        <taxon>Gunneridae</taxon>
        <taxon>Pentapetalae</taxon>
        <taxon>rosids</taxon>
        <taxon>fabids</taxon>
        <taxon>Malpighiales</taxon>
        <taxon>Rhizophoraceae</taxon>
        <taxon>Rhizophora</taxon>
    </lineage>
</organism>
<proteinExistence type="predicted"/>
<evidence type="ECO:0000313" key="2">
    <source>
        <dbReference type="EMBL" id="MBX30179.1"/>
    </source>
</evidence>
<protein>
    <submittedName>
        <fullName evidence="2">Cell division cycle protein 48 homolog</fullName>
    </submittedName>
</protein>
<dbReference type="AlphaFoldDB" id="A0A2P2MIY8"/>
<keyword evidence="1" id="KW-1133">Transmembrane helix</keyword>
<reference evidence="2" key="1">
    <citation type="submission" date="2018-02" db="EMBL/GenBank/DDBJ databases">
        <title>Rhizophora mucronata_Transcriptome.</title>
        <authorList>
            <person name="Meera S.P."/>
            <person name="Sreeshan A."/>
            <person name="Augustine A."/>
        </authorList>
    </citation>
    <scope>NUCLEOTIDE SEQUENCE</scope>
    <source>
        <tissue evidence="2">Leaf</tissue>
    </source>
</reference>
<name>A0A2P2MIY8_RHIMU</name>
<keyword evidence="2" id="KW-0131">Cell cycle</keyword>
<accession>A0A2P2MIY8</accession>
<keyword evidence="1" id="KW-0812">Transmembrane</keyword>